<dbReference type="GO" id="GO:0004177">
    <property type="term" value="F:aminopeptidase activity"/>
    <property type="evidence" value="ECO:0007669"/>
    <property type="project" value="TreeGrafter"/>
</dbReference>
<dbReference type="Pfam" id="PF03576">
    <property type="entry name" value="Peptidase_S58"/>
    <property type="match status" value="1"/>
</dbReference>
<comment type="similarity">
    <text evidence="1">Belongs to the peptidase S58 family.</text>
</comment>
<keyword evidence="3" id="KW-1185">Reference proteome</keyword>
<dbReference type="EMBL" id="BRXU01000069">
    <property type="protein sequence ID" value="GLC62729.1"/>
    <property type="molecule type" value="Genomic_DNA"/>
</dbReference>
<evidence type="ECO:0000313" key="2">
    <source>
        <dbReference type="EMBL" id="GLC62729.1"/>
    </source>
</evidence>
<proteinExistence type="inferred from homology"/>
<dbReference type="SUPFAM" id="SSF56266">
    <property type="entry name" value="DmpA/ArgJ-like"/>
    <property type="match status" value="1"/>
</dbReference>
<evidence type="ECO:0000313" key="3">
    <source>
        <dbReference type="Proteomes" id="UP001165080"/>
    </source>
</evidence>
<dbReference type="Gene3D" id="3.60.70.12">
    <property type="entry name" value="L-amino peptidase D-ALA esterase/amidase"/>
    <property type="match status" value="1"/>
</dbReference>
<dbReference type="PANTHER" id="PTHR36512">
    <property type="entry name" value="D-AMINOPEPTIDASE"/>
    <property type="match status" value="1"/>
</dbReference>
<organism evidence="2 3">
    <name type="scientific">Pleodorina starrii</name>
    <dbReference type="NCBI Taxonomy" id="330485"/>
    <lineage>
        <taxon>Eukaryota</taxon>
        <taxon>Viridiplantae</taxon>
        <taxon>Chlorophyta</taxon>
        <taxon>core chlorophytes</taxon>
        <taxon>Chlorophyceae</taxon>
        <taxon>CS clade</taxon>
        <taxon>Chlamydomonadales</taxon>
        <taxon>Volvocaceae</taxon>
        <taxon>Pleodorina</taxon>
    </lineage>
</organism>
<evidence type="ECO:0000256" key="1">
    <source>
        <dbReference type="ARBA" id="ARBA00007068"/>
    </source>
</evidence>
<name>A0A9W6FAU3_9CHLO</name>
<dbReference type="InterPro" id="IPR016117">
    <property type="entry name" value="ArgJ-like_dom_sf"/>
</dbReference>
<protein>
    <submittedName>
        <fullName evidence="2">Uncharacterized protein</fullName>
    </submittedName>
</protein>
<dbReference type="AlphaFoldDB" id="A0A9W6FAU3"/>
<dbReference type="Proteomes" id="UP001165080">
    <property type="component" value="Unassembled WGS sequence"/>
</dbReference>
<dbReference type="PANTHER" id="PTHR36512:SF3">
    <property type="entry name" value="BLR5678 PROTEIN"/>
    <property type="match status" value="1"/>
</dbReference>
<reference evidence="2 3" key="1">
    <citation type="journal article" date="2023" name="Commun. Biol.">
        <title>Reorganization of the ancestral sex-determining regions during the evolution of trioecy in Pleodorina starrii.</title>
        <authorList>
            <person name="Takahashi K."/>
            <person name="Suzuki S."/>
            <person name="Kawai-Toyooka H."/>
            <person name="Yamamoto K."/>
            <person name="Hamaji T."/>
            <person name="Ootsuki R."/>
            <person name="Yamaguchi H."/>
            <person name="Kawachi M."/>
            <person name="Higashiyama T."/>
            <person name="Nozaki H."/>
        </authorList>
    </citation>
    <scope>NUCLEOTIDE SEQUENCE [LARGE SCALE GENOMIC DNA]</scope>
    <source>
        <strain evidence="2 3">NIES-4479</strain>
    </source>
</reference>
<comment type="caution">
    <text evidence="2">The sequence shown here is derived from an EMBL/GenBank/DDBJ whole genome shotgun (WGS) entry which is preliminary data.</text>
</comment>
<gene>
    <name evidence="2" type="primary">PLESTB003872</name>
    <name evidence="2" type="ORF">PLESTB_001932700</name>
</gene>
<accession>A0A9W6FAU3</accession>
<dbReference type="InterPro" id="IPR005321">
    <property type="entry name" value="Peptidase_S58_DmpA"/>
</dbReference>
<dbReference type="CDD" id="cd02253">
    <property type="entry name" value="DmpA"/>
    <property type="match status" value="1"/>
</dbReference>
<sequence length="356" mass="37147">MSHILTLRPGSREFGIAPGIMPAGPRNAITDVPGVKVGHVTLSSRDINTGVTAIIPQPGDLFGDKLTAAVEVINGFGKSAGLVQVAELGTLETPILLTNTFGVGTCSNALIRWAISQRPDIGRETSTVNPVVCECNDGVLSDIQAMAVTEQDAMRAIEAAGQDVAEGSVGAGTGMIAFGFKGGIGTASRQILLQGSAHVLGALVLANFGKAGDLVLPDGRRPDPRIMAEAEKGSIIVVLATDLPLDHRQLARVCRRAGAGIARLGAFYGNGSGDIVLGFTTRNRVPHHSKADVCQLERMADRRMDDAFRAACEATQEAILNAMCAATAVEGRNGATRPLLSDWLRDGHNTGTSEPL</sequence>